<dbReference type="InterPro" id="IPR003591">
    <property type="entry name" value="Leu-rich_rpt_typical-subtyp"/>
</dbReference>
<feature type="domain" description="Bacterial repeat" evidence="3">
    <location>
        <begin position="52"/>
        <end position="114"/>
    </location>
</feature>
<name>A0AAU8HRL2_9FIRM</name>
<dbReference type="SMART" id="SM00365">
    <property type="entry name" value="LRR_SD22"/>
    <property type="match status" value="6"/>
</dbReference>
<keyword evidence="2" id="KW-0677">Repeat</keyword>
<dbReference type="AlphaFoldDB" id="A0AAU8HRL2"/>
<organism evidence="4">
    <name type="scientific">Proteinivorax hydrogeniformans</name>
    <dbReference type="NCBI Taxonomy" id="1826727"/>
    <lineage>
        <taxon>Bacteria</taxon>
        <taxon>Bacillati</taxon>
        <taxon>Bacillota</taxon>
        <taxon>Clostridia</taxon>
        <taxon>Eubacteriales</taxon>
        <taxon>Proteinivoracaceae</taxon>
        <taxon>Proteinivorax</taxon>
    </lineage>
</organism>
<dbReference type="InterPro" id="IPR044060">
    <property type="entry name" value="Bacterial_rp_domain"/>
</dbReference>
<evidence type="ECO:0000259" key="3">
    <source>
        <dbReference type="Pfam" id="PF18998"/>
    </source>
</evidence>
<reference evidence="4" key="1">
    <citation type="journal article" date="2018" name="Antonie Van Leeuwenhoek">
        <title>Proteinivorax hydrogeniformans sp. nov., an anaerobic, haloalkaliphilic bacterium fermenting proteinaceous compounds with high hydrogen production.</title>
        <authorList>
            <person name="Boltyanskaya Y."/>
            <person name="Detkova E."/>
            <person name="Pimenov N."/>
            <person name="Kevbrin V."/>
        </authorList>
    </citation>
    <scope>NUCLEOTIDE SEQUENCE</scope>
    <source>
        <strain evidence="4">Z-710</strain>
    </source>
</reference>
<dbReference type="PANTHER" id="PTHR46652:SF3">
    <property type="entry name" value="LEUCINE-RICH REPEAT-CONTAINING PROTEIN 9"/>
    <property type="match status" value="1"/>
</dbReference>
<dbReference type="Pfam" id="PF12799">
    <property type="entry name" value="LRR_4"/>
    <property type="match status" value="2"/>
</dbReference>
<evidence type="ECO:0000256" key="1">
    <source>
        <dbReference type="ARBA" id="ARBA00022614"/>
    </source>
</evidence>
<sequence>MFSLKKKLISDKIVIPVKKNKKIVTVLMLLIIFSAAYVASSSHLKEINAIAIPKEGGVVKGGGGYNIGQKVAITAEPKDGYRLEKWIVDGEKIYDKEQLLFEVEKDSEVEAHFVSLLVQGELKEELKALLEVEGNLTKDDLKKVKTLTTTSQINDLTGLEYATNLQEISLEFREDAAIAGMDRIRHLSQLKVLNLPNSSICTISDLEKLNSLRSLNLQNNDIDDLFGLRGLINLKELDLSHNSITDLSPLLHLTSLEKLDLSHNQIADLTPLANMTNLKVLKLEGNKIEDVTALQGLHGLEELCLKNNAIEDIDALANLKNLTELDLSYNNINNVEPLAKLDRLAKLDIQNNNSSQAYSQLVSLPSIENMVFDGAAISNYITVTDDEKVQLEWSPSREYVFMVITSEGKVRDMQIADFRLSEAGDLQKVVSVAKQDSSIFDNPITPRFLVWDEEKANLKIKYNLRQNESEIRWENLMVNLK</sequence>
<dbReference type="Pfam" id="PF18998">
    <property type="entry name" value="Flg_new_2"/>
    <property type="match status" value="1"/>
</dbReference>
<proteinExistence type="predicted"/>
<dbReference type="SMART" id="SM00369">
    <property type="entry name" value="LRR_TYP"/>
    <property type="match status" value="6"/>
</dbReference>
<dbReference type="InterPro" id="IPR032675">
    <property type="entry name" value="LRR_dom_sf"/>
</dbReference>
<gene>
    <name evidence="4" type="ORF">PRVXH_002141</name>
</gene>
<dbReference type="InterPro" id="IPR050836">
    <property type="entry name" value="SDS22/Internalin_LRR"/>
</dbReference>
<dbReference type="Gene3D" id="3.80.10.10">
    <property type="entry name" value="Ribonuclease Inhibitor"/>
    <property type="match status" value="1"/>
</dbReference>
<dbReference type="PROSITE" id="PS51450">
    <property type="entry name" value="LRR"/>
    <property type="match status" value="7"/>
</dbReference>
<keyword evidence="1" id="KW-0433">Leucine-rich repeat</keyword>
<dbReference type="Pfam" id="PF13516">
    <property type="entry name" value="LRR_6"/>
    <property type="match status" value="2"/>
</dbReference>
<evidence type="ECO:0000256" key="2">
    <source>
        <dbReference type="ARBA" id="ARBA00022737"/>
    </source>
</evidence>
<dbReference type="InterPro" id="IPR001611">
    <property type="entry name" value="Leu-rich_rpt"/>
</dbReference>
<reference evidence="4" key="2">
    <citation type="submission" date="2024-06" db="EMBL/GenBank/DDBJ databases">
        <authorList>
            <person name="Petrova K.O."/>
            <person name="Toshchakov S.V."/>
            <person name="Boltjanskaja Y.V."/>
            <person name="Kevbrin V.V."/>
        </authorList>
    </citation>
    <scope>NUCLEOTIDE SEQUENCE</scope>
    <source>
        <strain evidence="4">Z-710</strain>
    </source>
</reference>
<protein>
    <submittedName>
        <fullName evidence="4">Leucine-rich repeat domain-containing protein</fullName>
    </submittedName>
</protein>
<dbReference type="PANTHER" id="PTHR46652">
    <property type="entry name" value="LEUCINE-RICH REPEAT AND IQ DOMAIN-CONTAINING PROTEIN 1-RELATED"/>
    <property type="match status" value="1"/>
</dbReference>
<evidence type="ECO:0000313" key="4">
    <source>
        <dbReference type="EMBL" id="XCI28191.1"/>
    </source>
</evidence>
<dbReference type="SUPFAM" id="SSF52058">
    <property type="entry name" value="L domain-like"/>
    <property type="match status" value="1"/>
</dbReference>
<accession>A0AAU8HRL2</accession>
<dbReference type="PRINTS" id="PR00019">
    <property type="entry name" value="LEURICHRPT"/>
</dbReference>
<dbReference type="RefSeq" id="WP_353892768.1">
    <property type="nucleotide sequence ID" value="NZ_CP159485.1"/>
</dbReference>
<dbReference type="EMBL" id="CP159485">
    <property type="protein sequence ID" value="XCI28191.1"/>
    <property type="molecule type" value="Genomic_DNA"/>
</dbReference>
<dbReference type="InterPro" id="IPR025875">
    <property type="entry name" value="Leu-rich_rpt_4"/>
</dbReference>